<evidence type="ECO:0000256" key="2">
    <source>
        <dbReference type="PROSITE-ProRule" id="PRU00110"/>
    </source>
</evidence>
<dbReference type="Pfam" id="PF01627">
    <property type="entry name" value="Hpt"/>
    <property type="match status" value="1"/>
</dbReference>
<feature type="domain" description="HPt" evidence="3">
    <location>
        <begin position="17"/>
        <end position="110"/>
    </location>
</feature>
<reference evidence="4 5" key="1">
    <citation type="journal article" date="2009" name="Infect. Immun.">
        <title>Comparative genomics reveal extensive transposon-mediated genomic plasticity and diversity among potential effector proteins within the genus Coxiella.</title>
        <authorList>
            <person name="Beare P.A."/>
            <person name="Unsworth N."/>
            <person name="Andoh M."/>
            <person name="Voth D.E."/>
            <person name="Omsland A."/>
            <person name="Gilk S.D."/>
            <person name="Williams K.P."/>
            <person name="Sobral B.W."/>
            <person name="Kupko J.J.III."/>
            <person name="Porcella S.F."/>
            <person name="Samuel J.E."/>
            <person name="Heinzen R.A."/>
        </authorList>
    </citation>
    <scope>NUCLEOTIDE SEQUENCE [LARGE SCALE GENOMIC DNA]</scope>
    <source>
        <strain evidence="4 5">Dugway 5J108-111</strain>
    </source>
</reference>
<protein>
    <submittedName>
        <fullName evidence="4">Hpt domain protein</fullName>
    </submittedName>
</protein>
<dbReference type="KEGG" id="cbd:CBUD_1728"/>
<dbReference type="EMBL" id="CP000733">
    <property type="protein sequence ID" value="ABS77525.1"/>
    <property type="molecule type" value="Genomic_DNA"/>
</dbReference>
<keyword evidence="1" id="KW-0902">Two-component regulatory system</keyword>
<dbReference type="Gene3D" id="1.20.120.160">
    <property type="entry name" value="HPT domain"/>
    <property type="match status" value="1"/>
</dbReference>
<dbReference type="SUPFAM" id="SSF47226">
    <property type="entry name" value="Histidine-containing phosphotransfer domain, HPT domain"/>
    <property type="match status" value="1"/>
</dbReference>
<dbReference type="RefSeq" id="WP_010957523.1">
    <property type="nucleotide sequence ID" value="NC_009727.1"/>
</dbReference>
<keyword evidence="2" id="KW-0597">Phosphoprotein</keyword>
<dbReference type="CDD" id="cd00088">
    <property type="entry name" value="HPT"/>
    <property type="match status" value="1"/>
</dbReference>
<name>A9KGL6_COXBN</name>
<evidence type="ECO:0000256" key="1">
    <source>
        <dbReference type="ARBA" id="ARBA00023012"/>
    </source>
</evidence>
<dbReference type="AlphaFoldDB" id="A9KGL6"/>
<dbReference type="GO" id="GO:0000160">
    <property type="term" value="P:phosphorelay signal transduction system"/>
    <property type="evidence" value="ECO:0007669"/>
    <property type="project" value="UniProtKB-KW"/>
</dbReference>
<dbReference type="Proteomes" id="UP000008555">
    <property type="component" value="Chromosome"/>
</dbReference>
<dbReference type="InterPro" id="IPR008207">
    <property type="entry name" value="Sig_transdc_His_kin_Hpt_dom"/>
</dbReference>
<accession>A9KGL6</accession>
<organism evidence="4 5">
    <name type="scientific">Coxiella burnetii (strain Dugway 5J108-111)</name>
    <dbReference type="NCBI Taxonomy" id="434922"/>
    <lineage>
        <taxon>Bacteria</taxon>
        <taxon>Pseudomonadati</taxon>
        <taxon>Pseudomonadota</taxon>
        <taxon>Gammaproteobacteria</taxon>
        <taxon>Legionellales</taxon>
        <taxon>Coxiellaceae</taxon>
        <taxon>Coxiella</taxon>
    </lineage>
</organism>
<dbReference type="GO" id="GO:0004672">
    <property type="term" value="F:protein kinase activity"/>
    <property type="evidence" value="ECO:0007669"/>
    <property type="project" value="UniProtKB-ARBA"/>
</dbReference>
<dbReference type="HOGENOM" id="CLU_2080860_0_0_6"/>
<dbReference type="InterPro" id="IPR036641">
    <property type="entry name" value="HPT_dom_sf"/>
</dbReference>
<sequence>MTKSIDWQMLLKLTNNKPELAEELLALFASELPALRDGINAAFDKADWKEMKNQVHKLHGSCCYTGTPHLKHLSQELEEALKLRNHGAVPLFLERLNSEIQRVLNAIQQENYAHDSF</sequence>
<dbReference type="SMART" id="SM00073">
    <property type="entry name" value="HPT"/>
    <property type="match status" value="1"/>
</dbReference>
<evidence type="ECO:0000259" key="3">
    <source>
        <dbReference type="PROSITE" id="PS50894"/>
    </source>
</evidence>
<proteinExistence type="predicted"/>
<feature type="modified residue" description="Phosphohistidine" evidence="2">
    <location>
        <position position="56"/>
    </location>
</feature>
<dbReference type="PROSITE" id="PS50894">
    <property type="entry name" value="HPT"/>
    <property type="match status" value="1"/>
</dbReference>
<evidence type="ECO:0000313" key="5">
    <source>
        <dbReference type="Proteomes" id="UP000008555"/>
    </source>
</evidence>
<gene>
    <name evidence="4" type="ordered locus">CBUD_1728</name>
</gene>
<evidence type="ECO:0000313" key="4">
    <source>
        <dbReference type="EMBL" id="ABS77525.1"/>
    </source>
</evidence>